<name>A0A0F9JAR2_9ZZZZ</name>
<proteinExistence type="predicted"/>
<dbReference type="CDD" id="cd20716">
    <property type="entry name" value="cyt_P460_fam"/>
    <property type="match status" value="1"/>
</dbReference>
<gene>
    <name evidence="2" type="ORF">LCGC14_1779590</name>
</gene>
<dbReference type="Gene3D" id="3.50.70.20">
    <property type="entry name" value="Cytochrome P460"/>
    <property type="match status" value="1"/>
</dbReference>
<reference evidence="2" key="1">
    <citation type="journal article" date="2015" name="Nature">
        <title>Complex archaea that bridge the gap between prokaryotes and eukaryotes.</title>
        <authorList>
            <person name="Spang A."/>
            <person name="Saw J.H."/>
            <person name="Jorgensen S.L."/>
            <person name="Zaremba-Niedzwiedzka K."/>
            <person name="Martijn J."/>
            <person name="Lind A.E."/>
            <person name="van Eijk R."/>
            <person name="Schleper C."/>
            <person name="Guy L."/>
            <person name="Ettema T.J."/>
        </authorList>
    </citation>
    <scope>NUCLEOTIDE SEQUENCE</scope>
</reference>
<dbReference type="EMBL" id="LAZR01016806">
    <property type="protein sequence ID" value="KKM02921.1"/>
    <property type="molecule type" value="Genomic_DNA"/>
</dbReference>
<organism evidence="2">
    <name type="scientific">marine sediment metagenome</name>
    <dbReference type="NCBI Taxonomy" id="412755"/>
    <lineage>
        <taxon>unclassified sequences</taxon>
        <taxon>metagenomes</taxon>
        <taxon>ecological metagenomes</taxon>
    </lineage>
</organism>
<comment type="caution">
    <text evidence="2">The sequence shown here is derived from an EMBL/GenBank/DDBJ whole genome shotgun (WGS) entry which is preliminary data.</text>
</comment>
<evidence type="ECO:0000259" key="1">
    <source>
        <dbReference type="Pfam" id="PF16694"/>
    </source>
</evidence>
<evidence type="ECO:0000313" key="2">
    <source>
        <dbReference type="EMBL" id="KKM02921.1"/>
    </source>
</evidence>
<dbReference type="AlphaFoldDB" id="A0A0F9JAR2"/>
<feature type="domain" description="Cytochrome P460" evidence="1">
    <location>
        <begin position="65"/>
        <end position="154"/>
    </location>
</feature>
<protein>
    <recommendedName>
        <fullName evidence="1">Cytochrome P460 domain-containing protein</fullName>
    </recommendedName>
</protein>
<dbReference type="InterPro" id="IPR038142">
    <property type="entry name" value="Cytochrome_P460_sp"/>
</dbReference>
<dbReference type="InterPro" id="IPR032033">
    <property type="entry name" value="Cytochrome_P460"/>
</dbReference>
<accession>A0A0F9JAR2</accession>
<sequence>MKKIVMIVGFVLCAASLALAPMVLAEMPGPNAKELWNYITKVSPYQKWSFWPDHQGMQPGRAPHGPFHKVYVNDILLNSPAPPVQYGSIEVKESYNKAKKFVAITVQYKVKKGYNPNDGDWFWVKYSLKGKGKPAGKVKGCIECHGTRVKNDFILVHEFK</sequence>
<dbReference type="Pfam" id="PF16694">
    <property type="entry name" value="Cytochrome_P460"/>
    <property type="match status" value="1"/>
</dbReference>